<dbReference type="InterPro" id="IPR005814">
    <property type="entry name" value="Aminotrans_3"/>
</dbReference>
<keyword evidence="6" id="KW-0808">Transferase</keyword>
<evidence type="ECO:0000256" key="4">
    <source>
        <dbReference type="ARBA" id="ARBA00013049"/>
    </source>
</evidence>
<dbReference type="CDD" id="cd00610">
    <property type="entry name" value="OAT_like"/>
    <property type="match status" value="1"/>
</dbReference>
<dbReference type="EC" id="2.6.1.44" evidence="4"/>
<dbReference type="InterPro" id="IPR015422">
    <property type="entry name" value="PyrdxlP-dep_Trfase_small"/>
</dbReference>
<dbReference type="InterPro" id="IPR015424">
    <property type="entry name" value="PyrdxlP-dep_Trfase"/>
</dbReference>
<dbReference type="Proteomes" id="UP000629371">
    <property type="component" value="Unassembled WGS sequence"/>
</dbReference>
<accession>A0ABS1MTE7</accession>
<comment type="caution">
    <text evidence="9">The sequence shown here is derived from an EMBL/GenBank/DDBJ whole genome shotgun (WGS) entry which is preliminary data.</text>
</comment>
<keyword evidence="10" id="KW-1185">Reference proteome</keyword>
<keyword evidence="7 8" id="KW-0663">Pyridoxal phosphate</keyword>
<evidence type="ECO:0000256" key="2">
    <source>
        <dbReference type="ARBA" id="ARBA00008954"/>
    </source>
</evidence>
<dbReference type="PANTHER" id="PTHR45688:SF3">
    <property type="entry name" value="ALANINE--GLYOXYLATE AMINOTRANSFERASE 2, MITOCHONDRIAL"/>
    <property type="match status" value="1"/>
</dbReference>
<dbReference type="EMBL" id="JAERRI010000008">
    <property type="protein sequence ID" value="MBL1091046.1"/>
    <property type="molecule type" value="Genomic_DNA"/>
</dbReference>
<evidence type="ECO:0000313" key="10">
    <source>
        <dbReference type="Proteomes" id="UP000629371"/>
    </source>
</evidence>
<dbReference type="Gene3D" id="3.40.640.10">
    <property type="entry name" value="Type I PLP-dependent aspartate aminotransferase-like (Major domain)"/>
    <property type="match status" value="1"/>
</dbReference>
<evidence type="ECO:0000256" key="7">
    <source>
        <dbReference type="ARBA" id="ARBA00022898"/>
    </source>
</evidence>
<comment type="subunit">
    <text evidence="3">Homotetramer.</text>
</comment>
<keyword evidence="5 9" id="KW-0032">Aminotransferase</keyword>
<dbReference type="RefSeq" id="WP_201805045.1">
    <property type="nucleotide sequence ID" value="NZ_JAERRI010000008.1"/>
</dbReference>
<dbReference type="Pfam" id="PF00202">
    <property type="entry name" value="Aminotran_3"/>
    <property type="match status" value="1"/>
</dbReference>
<dbReference type="SUPFAM" id="SSF53383">
    <property type="entry name" value="PLP-dependent transferases"/>
    <property type="match status" value="1"/>
</dbReference>
<dbReference type="GO" id="GO:0008483">
    <property type="term" value="F:transaminase activity"/>
    <property type="evidence" value="ECO:0007669"/>
    <property type="project" value="UniProtKB-KW"/>
</dbReference>
<dbReference type="PANTHER" id="PTHR45688">
    <property type="match status" value="1"/>
</dbReference>
<evidence type="ECO:0000256" key="3">
    <source>
        <dbReference type="ARBA" id="ARBA00011881"/>
    </source>
</evidence>
<sequence>MTHHPHDAADLHARHRAVLPSWLSLYYERPLELTHGEGRYVWDAEGNRYLDFFGGILTTMTAHALPEVTKAVSDQAGRIIHTSTLYPSRPMIELAERIAALSGIPDARVFFTTSGTEANDAALLLATNHRRSNQILAMRNSYHGRSFSTVGVTGNTSWSPTSLSPLQTLYVHGGVRSRGPYAGLDDRAYIAACVADLEDMLQQTAGGVAALIAEPVQGVGGFTLPPDGLYAAFREVLDRHGILWISDEVQTGWGRTGDHFWGWQAHADNGPPDLLTFAKGIGNGMSIGGVVARAEVMNAMPANSISTFGGSPVTMAAGLANLTYLLEHDLQGNARRVGGLLIERLRAVAAGLDVVREVRGRGLMIGIELVRPGTDVPSPEAATQVLEAARERGLLIGKGGQGGAALRIAPPMSLTVAEAEEGAEALAAALRAV</sequence>
<name>A0ABS1MTE7_9ACTN</name>
<evidence type="ECO:0000256" key="5">
    <source>
        <dbReference type="ARBA" id="ARBA00022576"/>
    </source>
</evidence>
<evidence type="ECO:0000256" key="6">
    <source>
        <dbReference type="ARBA" id="ARBA00022679"/>
    </source>
</evidence>
<comment type="cofactor">
    <cofactor evidence="1">
        <name>pyridoxal 5'-phosphate</name>
        <dbReference type="ChEBI" id="CHEBI:597326"/>
    </cofactor>
</comment>
<reference evidence="9 10" key="1">
    <citation type="submission" date="2021-01" db="EMBL/GenBank/DDBJ databases">
        <title>WGS of actinomycetes isolated from Thailand.</title>
        <authorList>
            <person name="Thawai C."/>
        </authorList>
    </citation>
    <scope>NUCLEOTIDE SEQUENCE [LARGE SCALE GENOMIC DNA]</scope>
    <source>
        <strain evidence="9 10">CH9-7</strain>
    </source>
</reference>
<evidence type="ECO:0000256" key="1">
    <source>
        <dbReference type="ARBA" id="ARBA00001933"/>
    </source>
</evidence>
<comment type="similarity">
    <text evidence="2 8">Belongs to the class-III pyridoxal-phosphate-dependent aminotransferase family.</text>
</comment>
<evidence type="ECO:0000256" key="8">
    <source>
        <dbReference type="RuleBase" id="RU003560"/>
    </source>
</evidence>
<gene>
    <name evidence="9" type="ORF">JK360_16840</name>
</gene>
<organism evidence="9 10">
    <name type="scientific">Streptomyces siderophoricus</name>
    <dbReference type="NCBI Taxonomy" id="2802281"/>
    <lineage>
        <taxon>Bacteria</taxon>
        <taxon>Bacillati</taxon>
        <taxon>Actinomycetota</taxon>
        <taxon>Actinomycetes</taxon>
        <taxon>Kitasatosporales</taxon>
        <taxon>Streptomycetaceae</taxon>
        <taxon>Streptomyces</taxon>
    </lineage>
</organism>
<dbReference type="PIRSF" id="PIRSF000521">
    <property type="entry name" value="Transaminase_4ab_Lys_Orn"/>
    <property type="match status" value="1"/>
</dbReference>
<dbReference type="InterPro" id="IPR015421">
    <property type="entry name" value="PyrdxlP-dep_Trfase_major"/>
</dbReference>
<proteinExistence type="inferred from homology"/>
<evidence type="ECO:0000313" key="9">
    <source>
        <dbReference type="EMBL" id="MBL1091046.1"/>
    </source>
</evidence>
<protein>
    <recommendedName>
        <fullName evidence="4">alanine--glyoxylate transaminase</fullName>
        <ecNumber evidence="4">2.6.1.44</ecNumber>
    </recommendedName>
</protein>
<dbReference type="Gene3D" id="3.90.1150.10">
    <property type="entry name" value="Aspartate Aminotransferase, domain 1"/>
    <property type="match status" value="1"/>
</dbReference>